<evidence type="ECO:0000313" key="7">
    <source>
        <dbReference type="EMBL" id="ORZ00644.1"/>
    </source>
</evidence>
<dbReference type="InterPro" id="IPR020843">
    <property type="entry name" value="ER"/>
</dbReference>
<dbReference type="FunFam" id="3.40.50.720:FF:000022">
    <property type="entry name" value="Cinnamyl alcohol dehydrogenase"/>
    <property type="match status" value="1"/>
</dbReference>
<dbReference type="EMBL" id="MCGN01000002">
    <property type="protein sequence ID" value="ORZ00644.1"/>
    <property type="molecule type" value="Genomic_DNA"/>
</dbReference>
<dbReference type="OrthoDB" id="1560166at2759"/>
<dbReference type="STRING" id="13706.A0A1X2HMN0"/>
<dbReference type="OMA" id="KEQWLFK"/>
<evidence type="ECO:0000256" key="2">
    <source>
        <dbReference type="ARBA" id="ARBA00022723"/>
    </source>
</evidence>
<dbReference type="CDD" id="cd05283">
    <property type="entry name" value="CAD1"/>
    <property type="match status" value="1"/>
</dbReference>
<dbReference type="GO" id="GO:0008270">
    <property type="term" value="F:zinc ion binding"/>
    <property type="evidence" value="ECO:0007669"/>
    <property type="project" value="InterPro"/>
</dbReference>
<comment type="similarity">
    <text evidence="5">Belongs to the zinc-containing alcohol dehydrogenase family.</text>
</comment>
<feature type="domain" description="Enoyl reductase (ER)" evidence="6">
    <location>
        <begin position="10"/>
        <end position="332"/>
    </location>
</feature>
<comment type="caution">
    <text evidence="7">The sequence shown here is derived from an EMBL/GenBank/DDBJ whole genome shotgun (WGS) entry which is preliminary data.</text>
</comment>
<gene>
    <name evidence="7" type="ORF">BCR43DRAFT_561089</name>
</gene>
<dbReference type="PROSITE" id="PS00059">
    <property type="entry name" value="ADH_ZINC"/>
    <property type="match status" value="1"/>
</dbReference>
<dbReference type="PANTHER" id="PTHR42683">
    <property type="entry name" value="ALDEHYDE REDUCTASE"/>
    <property type="match status" value="1"/>
</dbReference>
<sequence>MGGYKIKALASTDKLGKFTETTYDAPPLKDDEVYIEIEACGVCHTDMIYMQQPNSVLGHEPIGRVKELGKGVTKFKVGDLVGFSYLRDACLECRQCISGQDVMCEKRVMFPEGGNNGFAEGVVCKSGFVYAVPEGLSAEEAAPLMCAGVTVFTALYQAKLPPTAHVAVVGIGGLGHLALQFARAWGFHVTAISHSPNKKEECLKFGAHEFLSSKDFEKTEYKGRKFDLILDTVSVDLPWDSYLDLLDRNGSFFLIGLPNGPIEIKQIIPFLQSQRVFKGSILGGRYMVELMLEFAARHQIKPAIVNFPFSVEGLEKAVEESEANKLRYRAVLTRN</sequence>
<dbReference type="Gene3D" id="3.90.180.10">
    <property type="entry name" value="Medium-chain alcohol dehydrogenases, catalytic domain"/>
    <property type="match status" value="1"/>
</dbReference>
<evidence type="ECO:0000256" key="5">
    <source>
        <dbReference type="RuleBase" id="RU361277"/>
    </source>
</evidence>
<dbReference type="InterPro" id="IPR013154">
    <property type="entry name" value="ADH-like_N"/>
</dbReference>
<dbReference type="GO" id="GO:0016616">
    <property type="term" value="F:oxidoreductase activity, acting on the CH-OH group of donors, NAD or NADP as acceptor"/>
    <property type="evidence" value="ECO:0007669"/>
    <property type="project" value="InterPro"/>
</dbReference>
<evidence type="ECO:0000256" key="1">
    <source>
        <dbReference type="ARBA" id="ARBA00001947"/>
    </source>
</evidence>
<keyword evidence="3 5" id="KW-0862">Zinc</keyword>
<dbReference type="Gene3D" id="3.40.50.720">
    <property type="entry name" value="NAD(P)-binding Rossmann-like Domain"/>
    <property type="match status" value="1"/>
</dbReference>
<evidence type="ECO:0000259" key="6">
    <source>
        <dbReference type="SMART" id="SM00829"/>
    </source>
</evidence>
<dbReference type="AlphaFoldDB" id="A0A1X2HMN0"/>
<dbReference type="Pfam" id="PF00107">
    <property type="entry name" value="ADH_zinc_N"/>
    <property type="match status" value="1"/>
</dbReference>
<keyword evidence="8" id="KW-1185">Reference proteome</keyword>
<dbReference type="InterPro" id="IPR047109">
    <property type="entry name" value="CAD-like"/>
</dbReference>
<accession>A0A1X2HMN0</accession>
<dbReference type="InterPro" id="IPR013149">
    <property type="entry name" value="ADH-like_C"/>
</dbReference>
<dbReference type="InterPro" id="IPR011032">
    <property type="entry name" value="GroES-like_sf"/>
</dbReference>
<dbReference type="SUPFAM" id="SSF51735">
    <property type="entry name" value="NAD(P)-binding Rossmann-fold domains"/>
    <property type="match status" value="1"/>
</dbReference>
<dbReference type="InParanoid" id="A0A1X2HMN0"/>
<keyword evidence="2 5" id="KW-0479">Metal-binding</keyword>
<dbReference type="Pfam" id="PF08240">
    <property type="entry name" value="ADH_N"/>
    <property type="match status" value="1"/>
</dbReference>
<name>A0A1X2HMN0_SYNRA</name>
<evidence type="ECO:0000313" key="8">
    <source>
        <dbReference type="Proteomes" id="UP000242180"/>
    </source>
</evidence>
<organism evidence="7 8">
    <name type="scientific">Syncephalastrum racemosum</name>
    <name type="common">Filamentous fungus</name>
    <dbReference type="NCBI Taxonomy" id="13706"/>
    <lineage>
        <taxon>Eukaryota</taxon>
        <taxon>Fungi</taxon>
        <taxon>Fungi incertae sedis</taxon>
        <taxon>Mucoromycota</taxon>
        <taxon>Mucoromycotina</taxon>
        <taxon>Mucoromycetes</taxon>
        <taxon>Mucorales</taxon>
        <taxon>Syncephalastraceae</taxon>
        <taxon>Syncephalastrum</taxon>
    </lineage>
</organism>
<evidence type="ECO:0000256" key="3">
    <source>
        <dbReference type="ARBA" id="ARBA00022833"/>
    </source>
</evidence>
<dbReference type="InterPro" id="IPR036291">
    <property type="entry name" value="NAD(P)-bd_dom_sf"/>
</dbReference>
<protein>
    <submittedName>
        <fullName evidence="7">Chaperonin 10-like protein</fullName>
    </submittedName>
</protein>
<reference evidence="7 8" key="1">
    <citation type="submission" date="2016-07" db="EMBL/GenBank/DDBJ databases">
        <title>Pervasive Adenine N6-methylation of Active Genes in Fungi.</title>
        <authorList>
            <consortium name="DOE Joint Genome Institute"/>
            <person name="Mondo S.J."/>
            <person name="Dannebaum R.O."/>
            <person name="Kuo R.C."/>
            <person name="Labutti K."/>
            <person name="Haridas S."/>
            <person name="Kuo A."/>
            <person name="Salamov A."/>
            <person name="Ahrendt S.R."/>
            <person name="Lipzen A."/>
            <person name="Sullivan W."/>
            <person name="Andreopoulos W.B."/>
            <person name="Clum A."/>
            <person name="Lindquist E."/>
            <person name="Daum C."/>
            <person name="Ramamoorthy G.K."/>
            <person name="Gryganskyi A."/>
            <person name="Culley D."/>
            <person name="Magnuson J.K."/>
            <person name="James T.Y."/>
            <person name="O'Malley M.A."/>
            <person name="Stajich J.E."/>
            <person name="Spatafora J.W."/>
            <person name="Visel A."/>
            <person name="Grigoriev I.V."/>
        </authorList>
    </citation>
    <scope>NUCLEOTIDE SEQUENCE [LARGE SCALE GENOMIC DNA]</scope>
    <source>
        <strain evidence="7 8">NRRL 2496</strain>
    </source>
</reference>
<dbReference type="SUPFAM" id="SSF50129">
    <property type="entry name" value="GroES-like"/>
    <property type="match status" value="1"/>
</dbReference>
<proteinExistence type="inferred from homology"/>
<evidence type="ECO:0000256" key="4">
    <source>
        <dbReference type="ARBA" id="ARBA00023002"/>
    </source>
</evidence>
<dbReference type="Proteomes" id="UP000242180">
    <property type="component" value="Unassembled WGS sequence"/>
</dbReference>
<keyword evidence="4" id="KW-0560">Oxidoreductase</keyword>
<dbReference type="SMART" id="SM00829">
    <property type="entry name" value="PKS_ER"/>
    <property type="match status" value="1"/>
</dbReference>
<comment type="cofactor">
    <cofactor evidence="1 5">
        <name>Zn(2+)</name>
        <dbReference type="ChEBI" id="CHEBI:29105"/>
    </cofactor>
</comment>
<dbReference type="InterPro" id="IPR002328">
    <property type="entry name" value="ADH_Zn_CS"/>
</dbReference>